<evidence type="ECO:0000313" key="7">
    <source>
        <dbReference type="EMBL" id="KKG95253.1"/>
    </source>
</evidence>
<dbReference type="Proteomes" id="UP000034672">
    <property type="component" value="Unassembled WGS sequence"/>
</dbReference>
<dbReference type="EMBL" id="JJQO01000293">
    <property type="protein sequence ID" value="KKH60589.1"/>
    <property type="molecule type" value="Genomic_DNA"/>
</dbReference>
<dbReference type="EMBL" id="JJPM01000007">
    <property type="protein sequence ID" value="KKG81118.1"/>
    <property type="molecule type" value="Genomic_DNA"/>
</dbReference>
<dbReference type="Proteomes" id="UP000033814">
    <property type="component" value="Unassembled WGS sequence"/>
</dbReference>
<evidence type="ECO:0000313" key="26">
    <source>
        <dbReference type="EMBL" id="KKI01619.1"/>
    </source>
</evidence>
<reference evidence="28 53" key="2">
    <citation type="submission" date="2018-05" db="EMBL/GenBank/DDBJ databases">
        <title>Methanosarcina gilichinskyana sp. nov., a novel methanogenic archaeon isolated from Holocene permafrost, North East Russia.</title>
        <authorList>
            <person name="Oshurkova V."/>
            <person name="Meer M."/>
            <person name="Bochkareva O."/>
            <person name="Shcherbakova V."/>
        </authorList>
    </citation>
    <scope>NUCLEOTIDE SEQUENCE [LARGE SCALE GENOMIC DNA]</scope>
    <source>
        <strain evidence="28 53">JL01</strain>
    </source>
</reference>
<evidence type="ECO:0000313" key="36">
    <source>
        <dbReference type="Proteomes" id="UP000034142"/>
    </source>
</evidence>
<dbReference type="Proteomes" id="UP000033864">
    <property type="component" value="Unassembled WGS sequence"/>
</dbReference>
<dbReference type="EMBL" id="JJQV01000108">
    <property type="protein sequence ID" value="KKH81635.1"/>
    <property type="molecule type" value="Genomic_DNA"/>
</dbReference>
<keyword evidence="1" id="KW-1133">Transmembrane helix</keyword>
<evidence type="ECO:0000313" key="4">
    <source>
        <dbReference type="EMBL" id="KKG81118.1"/>
    </source>
</evidence>
<keyword evidence="1" id="KW-0812">Transmembrane</keyword>
<feature type="transmembrane region" description="Helical" evidence="1">
    <location>
        <begin position="6"/>
        <end position="24"/>
    </location>
</feature>
<dbReference type="Proteomes" id="UP000033885">
    <property type="component" value="Unassembled WGS sequence"/>
</dbReference>
<evidence type="ECO:0000313" key="49">
    <source>
        <dbReference type="Proteomes" id="UP000034925"/>
    </source>
</evidence>
<dbReference type="EMBL" id="JJRA01000120">
    <property type="protein sequence ID" value="KKI01619.1"/>
    <property type="molecule type" value="Genomic_DNA"/>
</dbReference>
<dbReference type="EMBL" id="JJQZ01000046">
    <property type="protein sequence ID" value="KKH97895.1"/>
    <property type="molecule type" value="Genomic_DNA"/>
</dbReference>
<dbReference type="Proteomes" id="UP000034692">
    <property type="component" value="Unassembled WGS sequence"/>
</dbReference>
<dbReference type="Proteomes" id="UP000034142">
    <property type="component" value="Unassembled WGS sequence"/>
</dbReference>
<dbReference type="EMBL" id="JJQX01000033">
    <property type="protein sequence ID" value="KKH98835.1"/>
    <property type="molecule type" value="Genomic_DNA"/>
</dbReference>
<dbReference type="EMBL" id="JJQG01000112">
    <property type="protein sequence ID" value="KKH36913.1"/>
    <property type="molecule type" value="Genomic_DNA"/>
</dbReference>
<dbReference type="Proteomes" id="UP000034937">
    <property type="component" value="Unassembled WGS sequence"/>
</dbReference>
<evidence type="ECO:0000313" key="14">
    <source>
        <dbReference type="EMBL" id="KKH49960.1"/>
    </source>
</evidence>
<evidence type="ECO:0000313" key="40">
    <source>
        <dbReference type="Proteomes" id="UP000034409"/>
    </source>
</evidence>
<evidence type="ECO:0000313" key="33">
    <source>
        <dbReference type="Proteomes" id="UP000034021"/>
    </source>
</evidence>
<dbReference type="EMBL" id="JJOR01000053">
    <property type="protein sequence ID" value="KKG06440.1"/>
    <property type="molecule type" value="Genomic_DNA"/>
</dbReference>
<evidence type="ECO:0000313" key="47">
    <source>
        <dbReference type="Proteomes" id="UP000034842"/>
    </source>
</evidence>
<dbReference type="EMBL" id="JJPX01000102">
    <property type="protein sequence ID" value="KKH09152.1"/>
    <property type="molecule type" value="Genomic_DNA"/>
</dbReference>
<evidence type="ECO:0000313" key="23">
    <source>
        <dbReference type="EMBL" id="KKH90237.1"/>
    </source>
</evidence>
<gene>
    <name evidence="28" type="ORF">DKM28_03255</name>
    <name evidence="2" type="ORF">DU31_11400</name>
    <name evidence="8" type="ORF">DU42_07220</name>
    <name evidence="4" type="ORF">DU43_08415</name>
    <name evidence="3" type="ORF">DU46_09510</name>
    <name evidence="11" type="ORF">DU50_12235</name>
    <name evidence="9" type="ORF">DU51_12000</name>
    <name evidence="12" type="ORF">DU54_00620</name>
    <name evidence="6" type="ORF">DU57_06880</name>
    <name evidence="7" type="ORF">DU59_03805</name>
    <name evidence="5" type="ORF">DU61_10965</name>
    <name evidence="10" type="ORF">DU62_06425</name>
    <name evidence="13" type="ORF">DU71_00745</name>
    <name evidence="15" type="ORF">DU72_19975</name>
    <name evidence="18" type="ORF">DU73_08115</name>
    <name evidence="17" type="ORF">DU75_11990</name>
    <name evidence="16" type="ORF">DU76_10190</name>
    <name evidence="21" type="ORF">DU77_00465</name>
    <name evidence="20" type="ORF">DU78_11975</name>
    <name evidence="25" type="ORF">DU79_12695</name>
    <name evidence="26" type="ORF">DU81_02300</name>
    <name evidence="22" type="ORF">DU82_01200</name>
    <name evidence="27" type="ORF">DU83_01930</name>
    <name evidence="24" type="ORF">DU84_01030</name>
    <name evidence="14" type="ORF">DU85_13185</name>
    <name evidence="19" type="ORF">DU86_12060</name>
    <name evidence="23" type="ORF">DU88_05230</name>
</gene>
<evidence type="ECO:0000313" key="11">
    <source>
        <dbReference type="EMBL" id="KKH35131.1"/>
    </source>
</evidence>
<evidence type="ECO:0000313" key="25">
    <source>
        <dbReference type="EMBL" id="KKH98835.1"/>
    </source>
</evidence>
<evidence type="ECO:0000313" key="18">
    <source>
        <dbReference type="EMBL" id="KKH69894.1"/>
    </source>
</evidence>
<dbReference type="Proteomes" id="UP000034387">
    <property type="component" value="Unassembled WGS sequence"/>
</dbReference>
<dbReference type="EMBL" id="JJPS01000005">
    <property type="protein sequence ID" value="KKG95253.1"/>
    <property type="molecule type" value="Genomic_DNA"/>
</dbReference>
<evidence type="ECO:0000313" key="2">
    <source>
        <dbReference type="EMBL" id="KKG06440.1"/>
    </source>
</evidence>
<dbReference type="Proteomes" id="UP000034925">
    <property type="component" value="Unassembled WGS sequence"/>
</dbReference>
<dbReference type="Proteomes" id="UP000034547">
    <property type="component" value="Unassembled WGS sequence"/>
</dbReference>
<dbReference type="Proteomes" id="UP000034668">
    <property type="component" value="Unassembled WGS sequence"/>
</dbReference>
<dbReference type="EMBL" id="JJQP01000039">
    <property type="protein sequence ID" value="KKH69894.1"/>
    <property type="molecule type" value="Genomic_DNA"/>
</dbReference>
<dbReference type="PATRIC" id="fig|2209.44.peg.1488"/>
<evidence type="ECO:0000313" key="6">
    <source>
        <dbReference type="EMBL" id="KKG86663.1"/>
    </source>
</evidence>
<dbReference type="EMBL" id="CP029709">
    <property type="protein sequence ID" value="QCR15200.1"/>
    <property type="molecule type" value="Genomic_DNA"/>
</dbReference>
<dbReference type="EMBL" id="JJQI01000008">
    <property type="protein sequence ID" value="KKH42791.1"/>
    <property type="molecule type" value="Genomic_DNA"/>
</dbReference>
<evidence type="ECO:0000313" key="31">
    <source>
        <dbReference type="Proteomes" id="UP000033885"/>
    </source>
</evidence>
<dbReference type="GeneID" id="66136312"/>
<keyword evidence="1" id="KW-0472">Membrane</keyword>
<evidence type="ECO:0000313" key="15">
    <source>
        <dbReference type="EMBL" id="KKH50493.1"/>
    </source>
</evidence>
<dbReference type="EMBL" id="JJQR01000131">
    <property type="protein sequence ID" value="KKH72533.1"/>
    <property type="molecule type" value="Genomic_DNA"/>
</dbReference>
<evidence type="ECO:0000313" key="39">
    <source>
        <dbReference type="Proteomes" id="UP000034387"/>
    </source>
</evidence>
<dbReference type="Proteomes" id="UP000034820">
    <property type="component" value="Unassembled WGS sequence"/>
</dbReference>
<evidence type="ECO:0000313" key="41">
    <source>
        <dbReference type="Proteomes" id="UP000034547"/>
    </source>
</evidence>
<evidence type="ECO:0000313" key="12">
    <source>
        <dbReference type="EMBL" id="KKH36913.1"/>
    </source>
</evidence>
<proteinExistence type="predicted"/>
<evidence type="ECO:0000313" key="21">
    <source>
        <dbReference type="EMBL" id="KKH76428.1"/>
    </source>
</evidence>
<dbReference type="EMBL" id="JJQT01000190">
    <property type="protein sequence ID" value="KKH74857.1"/>
    <property type="molecule type" value="Genomic_DNA"/>
</dbReference>
<evidence type="ECO:0000313" key="22">
    <source>
        <dbReference type="EMBL" id="KKH81635.1"/>
    </source>
</evidence>
<evidence type="ECO:0000313" key="32">
    <source>
        <dbReference type="Proteomes" id="UP000033889"/>
    </source>
</evidence>
<dbReference type="Proteomes" id="UP000034021">
    <property type="component" value="Unassembled WGS sequence"/>
</dbReference>
<evidence type="ECO:0000313" key="46">
    <source>
        <dbReference type="Proteomes" id="UP000034820"/>
    </source>
</evidence>
<evidence type="ECO:0000313" key="38">
    <source>
        <dbReference type="Proteomes" id="UP000034259"/>
    </source>
</evidence>
<dbReference type="EMBL" id="JJQK01000149">
    <property type="protein sequence ID" value="KKH50493.1"/>
    <property type="molecule type" value="Genomic_DNA"/>
</dbReference>
<accession>A0A0F8RHZ3</accession>
<dbReference type="EMBL" id="JJQS01000050">
    <property type="protein sequence ID" value="KKH76428.1"/>
    <property type="molecule type" value="Genomic_DNA"/>
</dbReference>
<dbReference type="EMBL" id="JJQM01000062">
    <property type="protein sequence ID" value="KKH56260.1"/>
    <property type="molecule type" value="Genomic_DNA"/>
</dbReference>
<dbReference type="EMBL" id="JJQW01000028">
    <property type="protein sequence ID" value="KKH90237.1"/>
    <property type="molecule type" value="Genomic_DNA"/>
</dbReference>
<evidence type="ECO:0000313" key="10">
    <source>
        <dbReference type="EMBL" id="KKH12693.1"/>
    </source>
</evidence>
<dbReference type="Proteomes" id="UP000034074">
    <property type="component" value="Unassembled WGS sequence"/>
</dbReference>
<evidence type="ECO:0000313" key="52">
    <source>
        <dbReference type="Proteomes" id="UP000034950"/>
    </source>
</evidence>
<dbReference type="Proteomes" id="UP000034950">
    <property type="component" value="Unassembled WGS sequence"/>
</dbReference>
<feature type="transmembrane region" description="Helical" evidence="1">
    <location>
        <begin position="91"/>
        <end position="118"/>
    </location>
</feature>
<evidence type="ECO:0000256" key="1">
    <source>
        <dbReference type="SAM" id="Phobius"/>
    </source>
</evidence>
<dbReference type="EMBL" id="JJRB01000103">
    <property type="protein sequence ID" value="KKI02353.1"/>
    <property type="molecule type" value="Genomic_DNA"/>
</dbReference>
<organism evidence="17 44">
    <name type="scientific">Methanosarcina mazei</name>
    <name type="common">Methanosarcina frisia</name>
    <dbReference type="NCBI Taxonomy" id="2209"/>
    <lineage>
        <taxon>Archaea</taxon>
        <taxon>Methanobacteriati</taxon>
        <taxon>Methanobacteriota</taxon>
        <taxon>Stenosarchaea group</taxon>
        <taxon>Methanomicrobia</taxon>
        <taxon>Methanosarcinales</taxon>
        <taxon>Methanosarcinaceae</taxon>
        <taxon>Methanosarcina</taxon>
    </lineage>
</organism>
<evidence type="ECO:0000313" key="43">
    <source>
        <dbReference type="Proteomes" id="UP000034672"/>
    </source>
</evidence>
<dbReference type="EMBL" id="JJPR01000088">
    <property type="protein sequence ID" value="KKG86663.1"/>
    <property type="molecule type" value="Genomic_DNA"/>
</dbReference>
<evidence type="ECO:0000313" key="42">
    <source>
        <dbReference type="Proteomes" id="UP000034668"/>
    </source>
</evidence>
<evidence type="ECO:0000313" key="51">
    <source>
        <dbReference type="Proteomes" id="UP000034944"/>
    </source>
</evidence>
<evidence type="ECO:0000313" key="27">
    <source>
        <dbReference type="EMBL" id="KKI02353.1"/>
    </source>
</evidence>
<dbReference type="RefSeq" id="WP_048039148.1">
    <property type="nucleotide sequence ID" value="NZ_AP019780.1"/>
</dbReference>
<evidence type="ECO:0000313" key="13">
    <source>
        <dbReference type="EMBL" id="KKH42791.1"/>
    </source>
</evidence>
<feature type="transmembrane region" description="Helical" evidence="1">
    <location>
        <begin position="125"/>
        <end position="141"/>
    </location>
</feature>
<feature type="transmembrane region" description="Helical" evidence="1">
    <location>
        <begin position="36"/>
        <end position="61"/>
    </location>
</feature>
<evidence type="ECO:0000313" key="34">
    <source>
        <dbReference type="Proteomes" id="UP000034040"/>
    </source>
</evidence>
<dbReference type="Proteomes" id="UP000034758">
    <property type="component" value="Unassembled WGS sequence"/>
</dbReference>
<dbReference type="Proteomes" id="UP000034944">
    <property type="component" value="Unassembled WGS sequence"/>
</dbReference>
<dbReference type="EMBL" id="JJPY01000036">
    <property type="protein sequence ID" value="KKH10517.1"/>
    <property type="molecule type" value="Genomic_DNA"/>
</dbReference>
<evidence type="ECO:0000313" key="20">
    <source>
        <dbReference type="EMBL" id="KKH74857.1"/>
    </source>
</evidence>
<dbReference type="Proteomes" id="UP000034409">
    <property type="component" value="Unassembled WGS sequence"/>
</dbReference>
<evidence type="ECO:0000313" key="37">
    <source>
        <dbReference type="Proteomes" id="UP000034232"/>
    </source>
</evidence>
<evidence type="ECO:0000313" key="17">
    <source>
        <dbReference type="EMBL" id="KKH60589.1"/>
    </source>
</evidence>
<dbReference type="Proteomes" id="UP000034842">
    <property type="component" value="Unassembled WGS sequence"/>
</dbReference>
<evidence type="ECO:0000313" key="50">
    <source>
        <dbReference type="Proteomes" id="UP000034937"/>
    </source>
</evidence>
<evidence type="ECO:0000313" key="16">
    <source>
        <dbReference type="EMBL" id="KKH56260.1"/>
    </source>
</evidence>
<reference evidence="29 30" key="1">
    <citation type="journal article" date="2015" name="ISME J.">
        <title>Genomic and phenotypic differentiation among Methanosarcina mazei populations from Columbia River sediment.</title>
        <authorList>
            <person name="Youngblut N.D."/>
            <person name="Wirth J.S."/>
            <person name="Henriksen J.R."/>
            <person name="Smith M."/>
            <person name="Simon H."/>
            <person name="Metcalf W.W."/>
            <person name="Whitaker R.J."/>
        </authorList>
    </citation>
    <scope>NUCLEOTIDE SEQUENCE [LARGE SCALE GENOMIC DNA]</scope>
    <source>
        <strain evidence="12 45">1.H.A.1A.1</strain>
        <strain evidence="11 33">1.H.A.1A.3</strain>
        <strain evidence="13 43">1.H.A.1A.4</strain>
        <strain evidence="14 30">1.H.A.1A.6</strain>
        <strain evidence="15 38">1.H.A.2.1</strain>
        <strain evidence="16 37">1.H.A.2.3</strain>
        <strain evidence="17 44">1.H.A.2.7</strain>
        <strain evidence="18">1.H.A.2.8</strain>
        <strain evidence="19 49">1.H.M.1A.1</strain>
        <strain evidence="21 34">1.H.M.1A.2</strain>
        <strain evidence="20 47">1.H.M.1A.3</strain>
        <strain evidence="22 29">1.H.M.2.2</strain>
        <strain evidence="23 50">1.H.M.2.3</strain>
        <strain evidence="25 42">1.H.M.2.4</strain>
        <strain evidence="24 48">1.H.T.2.1</strain>
        <strain evidence="26 31">1.H.T.2.3</strain>
        <strain evidence="27 41">1.H.T.2.5</strain>
        <strain evidence="2 36">2.F.A.2.3</strain>
        <strain evidence="4">3.H.A.1A.1</strain>
        <strain evidence="3 35">3.H.A.1A.2</strain>
        <strain evidence="5 32">3.H.A.2.5</strain>
        <strain evidence="6 52">3.H.A.2.6</strain>
        <strain evidence="7 40">3.H.A.2.8</strain>
        <strain evidence="8 39">3.H.M.2.7</strain>
        <strain evidence="9 46">3.H.T.1A.1</strain>
        <strain evidence="10 51">3.H.T.1A.2</strain>
    </source>
</reference>
<evidence type="ECO:0000313" key="45">
    <source>
        <dbReference type="Proteomes" id="UP000034758"/>
    </source>
</evidence>
<dbReference type="Proteomes" id="UP000033889">
    <property type="component" value="Unassembled WGS sequence"/>
</dbReference>
<dbReference type="Proteomes" id="UP000034232">
    <property type="component" value="Unassembled WGS sequence"/>
</dbReference>
<evidence type="ECO:0000313" key="53">
    <source>
        <dbReference type="Proteomes" id="UP000300067"/>
    </source>
</evidence>
<dbReference type="EMBL" id="JJPN01000042">
    <property type="protein sequence ID" value="KKG73981.1"/>
    <property type="molecule type" value="Genomic_DNA"/>
</dbReference>
<dbReference type="Proteomes" id="UP000034872">
    <property type="component" value="Unassembled WGS sequence"/>
</dbReference>
<evidence type="ECO:0000313" key="24">
    <source>
        <dbReference type="EMBL" id="KKH97895.1"/>
    </source>
</evidence>
<evidence type="ECO:0000313" key="35">
    <source>
        <dbReference type="Proteomes" id="UP000034074"/>
    </source>
</evidence>
<evidence type="ECO:0000313" key="9">
    <source>
        <dbReference type="EMBL" id="KKH10517.1"/>
    </source>
</evidence>
<sequence length="183" mass="21425">MIEYIFKLFLTLNSLLLSLMVFLIKEEIVLNPLHPYLSSLPAVISYLLYFGIVVLLTLISIRLTDSLDTDTIDKLSISVIEPANDAFLPSYLGYFFVALSAPNIEVFLYVFVIICIFIYHSRISYFNPIFFLIGFNFYYITNNKNTKVLIITRKQLKEPKNVEFKNLKRINNYTFMDMERQVL</sequence>
<dbReference type="Proteomes" id="UP000034040">
    <property type="component" value="Unassembled WGS sequence"/>
</dbReference>
<name>A0A0F8RHZ3_METMZ</name>
<evidence type="ECO:0000313" key="19">
    <source>
        <dbReference type="EMBL" id="KKH72533.1"/>
    </source>
</evidence>
<dbReference type="EMBL" id="JJQJ01000088">
    <property type="protein sequence ID" value="KKH49960.1"/>
    <property type="molecule type" value="Genomic_DNA"/>
</dbReference>
<dbReference type="Proteomes" id="UP000034259">
    <property type="component" value="Unassembled WGS sequence"/>
</dbReference>
<evidence type="ECO:0000313" key="29">
    <source>
        <dbReference type="Proteomes" id="UP000033814"/>
    </source>
</evidence>
<dbReference type="EMBL" id="JJPZ01000042">
    <property type="protein sequence ID" value="KKH12693.1"/>
    <property type="molecule type" value="Genomic_DNA"/>
</dbReference>
<evidence type="ECO:0000313" key="3">
    <source>
        <dbReference type="EMBL" id="KKG73981.1"/>
    </source>
</evidence>
<dbReference type="Proteomes" id="UP000300067">
    <property type="component" value="Chromosome"/>
</dbReference>
<protein>
    <submittedName>
        <fullName evidence="17">Membrane protein</fullName>
    </submittedName>
</protein>
<dbReference type="AlphaFoldDB" id="A0A0F8RHZ3"/>
<dbReference type="EMBL" id="JJPQ01000026">
    <property type="protein sequence ID" value="KKG85071.1"/>
    <property type="molecule type" value="Genomic_DNA"/>
</dbReference>
<dbReference type="EMBL" id="JJQH01000181">
    <property type="protein sequence ID" value="KKH35131.1"/>
    <property type="molecule type" value="Genomic_DNA"/>
</dbReference>
<evidence type="ECO:0000313" key="44">
    <source>
        <dbReference type="Proteomes" id="UP000034692"/>
    </source>
</evidence>
<evidence type="ECO:0000313" key="8">
    <source>
        <dbReference type="EMBL" id="KKH09152.1"/>
    </source>
</evidence>
<evidence type="ECO:0000313" key="30">
    <source>
        <dbReference type="Proteomes" id="UP000033864"/>
    </source>
</evidence>
<evidence type="ECO:0000313" key="48">
    <source>
        <dbReference type="Proteomes" id="UP000034872"/>
    </source>
</evidence>
<evidence type="ECO:0000313" key="28">
    <source>
        <dbReference type="EMBL" id="QCR15200.1"/>
    </source>
</evidence>
<evidence type="ECO:0000313" key="5">
    <source>
        <dbReference type="EMBL" id="KKG85071.1"/>
    </source>
</evidence>